<evidence type="ECO:0000313" key="1">
    <source>
        <dbReference type="EMBL" id="VWC29738.1"/>
    </source>
</evidence>
<protein>
    <submittedName>
        <fullName evidence="1">Uncharacterized protein</fullName>
    </submittedName>
</protein>
<evidence type="ECO:0000313" key="2">
    <source>
        <dbReference type="Proteomes" id="UP000494218"/>
    </source>
</evidence>
<name>A0A6P2R4Q3_BURL3</name>
<dbReference type="Proteomes" id="UP000494218">
    <property type="component" value="Unassembled WGS sequence"/>
</dbReference>
<gene>
    <name evidence="1" type="ORF">BLA23254_06275</name>
</gene>
<proteinExistence type="predicted"/>
<dbReference type="RefSeq" id="WP_175034521.1">
    <property type="nucleotide sequence ID" value="NZ_CABVPW010000039.1"/>
</dbReference>
<accession>A0A6P2R4Q3</accession>
<organism evidence="1 2">
    <name type="scientific">Burkholderia lata (strain ATCC 17760 / DSM 23089 / LMG 22485 / NCIMB 9086 / R18194 / 383)</name>
    <dbReference type="NCBI Taxonomy" id="482957"/>
    <lineage>
        <taxon>Bacteria</taxon>
        <taxon>Pseudomonadati</taxon>
        <taxon>Pseudomonadota</taxon>
        <taxon>Betaproteobacteria</taxon>
        <taxon>Burkholderiales</taxon>
        <taxon>Burkholderiaceae</taxon>
        <taxon>Burkholderia</taxon>
        <taxon>Burkholderia cepacia complex</taxon>
    </lineage>
</organism>
<sequence length="121" mass="12813">MSGENFLDSRFPVFSERVSAAAADDSVVRAGPLLSRLERTYAVVCGLEQIFAIARANMVQESSYRSAGEGCDVEPPLKPTTVEALLAMGAAVSGMLVQDIGALSDWADEYAVRPARSDTAA</sequence>
<dbReference type="EMBL" id="CABVPW010000039">
    <property type="protein sequence ID" value="VWC29738.1"/>
    <property type="molecule type" value="Genomic_DNA"/>
</dbReference>
<dbReference type="AlphaFoldDB" id="A0A6P2R4Q3"/>
<reference evidence="1 2" key="1">
    <citation type="submission" date="2019-09" db="EMBL/GenBank/DDBJ databases">
        <authorList>
            <person name="Depoorter E."/>
        </authorList>
    </citation>
    <scope>NUCLEOTIDE SEQUENCE [LARGE SCALE GENOMIC DNA]</scope>
    <source>
        <strain evidence="1">LMG 23254</strain>
    </source>
</reference>